<organism evidence="30 31">
    <name type="scientific">Phytophthora kernoviae 00238/432</name>
    <dbReference type="NCBI Taxonomy" id="1284355"/>
    <lineage>
        <taxon>Eukaryota</taxon>
        <taxon>Sar</taxon>
        <taxon>Stramenopiles</taxon>
        <taxon>Oomycota</taxon>
        <taxon>Peronosporomycetes</taxon>
        <taxon>Peronosporales</taxon>
        <taxon>Peronosporaceae</taxon>
        <taxon>Phytophthora</taxon>
    </lineage>
</organism>
<evidence type="ECO:0000256" key="10">
    <source>
        <dbReference type="ARBA" id="ARBA00012579"/>
    </source>
</evidence>
<dbReference type="SUPFAM" id="SSF69765">
    <property type="entry name" value="IpsF-like"/>
    <property type="match status" value="1"/>
</dbReference>
<dbReference type="InterPro" id="IPR000924">
    <property type="entry name" value="Glu/Gln-tRNA-synth"/>
</dbReference>
<evidence type="ECO:0000256" key="12">
    <source>
        <dbReference type="ARBA" id="ARBA00022490"/>
    </source>
</evidence>
<comment type="similarity">
    <text evidence="7">Belongs to the IspD/TarI cytidylyltransferase family. IspD subfamily.</text>
</comment>
<evidence type="ECO:0000256" key="23">
    <source>
        <dbReference type="ARBA" id="ARBA00023268"/>
    </source>
</evidence>
<keyword evidence="13 26" id="KW-0436">Ligase</keyword>
<dbReference type="GO" id="GO:0050518">
    <property type="term" value="F:2-C-methyl-D-erythritol 4-phosphate cytidylyltransferase activity"/>
    <property type="evidence" value="ECO:0007669"/>
    <property type="project" value="UniProtKB-EC"/>
</dbReference>
<evidence type="ECO:0000256" key="2">
    <source>
        <dbReference type="ARBA" id="ARBA00001968"/>
    </source>
</evidence>
<dbReference type="Pfam" id="PF19269">
    <property type="entry name" value="Anticodon_2"/>
    <property type="match status" value="1"/>
</dbReference>
<dbReference type="AlphaFoldDB" id="A0A8J4S4Q0"/>
<dbReference type="InterPro" id="IPR049940">
    <property type="entry name" value="GluQ/Sye"/>
</dbReference>
<dbReference type="InterPro" id="IPR004527">
    <property type="entry name" value="Glu-tRNA-ligase_bac/mito"/>
</dbReference>
<dbReference type="GO" id="GO:0005829">
    <property type="term" value="C:cytosol"/>
    <property type="evidence" value="ECO:0007669"/>
    <property type="project" value="TreeGrafter"/>
</dbReference>
<keyword evidence="21" id="KW-0414">Isoprene biosynthesis</keyword>
<feature type="region of interest" description="Disordered" evidence="27">
    <location>
        <begin position="401"/>
        <end position="423"/>
    </location>
</feature>
<keyword evidence="19 26" id="KW-0648">Protein biosynthesis</keyword>
<dbReference type="SUPFAM" id="SSF52374">
    <property type="entry name" value="Nucleotidylyl transferase"/>
    <property type="match status" value="1"/>
</dbReference>
<dbReference type="GO" id="GO:0016114">
    <property type="term" value="P:terpenoid biosynthetic process"/>
    <property type="evidence" value="ECO:0007669"/>
    <property type="project" value="InterPro"/>
</dbReference>
<dbReference type="HAMAP" id="MF_00108">
    <property type="entry name" value="IspD"/>
    <property type="match status" value="1"/>
</dbReference>
<dbReference type="InterPro" id="IPR001228">
    <property type="entry name" value="IspD"/>
</dbReference>
<evidence type="ECO:0000313" key="31">
    <source>
        <dbReference type="Proteomes" id="UP000702964"/>
    </source>
</evidence>
<dbReference type="Gene3D" id="3.40.50.620">
    <property type="entry name" value="HUPs"/>
    <property type="match status" value="1"/>
</dbReference>
<dbReference type="EC" id="4.6.1.12" evidence="10"/>
<evidence type="ECO:0000256" key="18">
    <source>
        <dbReference type="ARBA" id="ARBA00022840"/>
    </source>
</evidence>
<evidence type="ECO:0000256" key="11">
    <source>
        <dbReference type="ARBA" id="ARBA00012835"/>
    </source>
</evidence>
<dbReference type="InterPro" id="IPR036571">
    <property type="entry name" value="MECDP_synthase_sf"/>
</dbReference>
<dbReference type="EC" id="6.1.1.17" evidence="11"/>
<evidence type="ECO:0000256" key="9">
    <source>
        <dbReference type="ARBA" id="ARBA00012526"/>
    </source>
</evidence>
<evidence type="ECO:0000256" key="1">
    <source>
        <dbReference type="ARBA" id="ARBA00000200"/>
    </source>
</evidence>
<comment type="pathway">
    <text evidence="4">Isoprenoid biosynthesis; isopentenyl diphosphate biosynthesis via DXP pathway; isopentenyl diphosphate from 1-deoxy-D-xylulose 5-phosphate: step 4/6.</text>
</comment>
<dbReference type="CDD" id="cd02516">
    <property type="entry name" value="CDP-ME_synthetase"/>
    <property type="match status" value="1"/>
</dbReference>
<evidence type="ECO:0000256" key="26">
    <source>
        <dbReference type="RuleBase" id="RU363037"/>
    </source>
</evidence>
<dbReference type="Gene3D" id="1.10.10.350">
    <property type="match status" value="1"/>
</dbReference>
<evidence type="ECO:0000259" key="29">
    <source>
        <dbReference type="Pfam" id="PF19269"/>
    </source>
</evidence>
<dbReference type="FunFam" id="3.40.50.620:FF:000007">
    <property type="entry name" value="Glutamate--tRNA ligase"/>
    <property type="match status" value="1"/>
</dbReference>
<dbReference type="Pfam" id="PF00749">
    <property type="entry name" value="tRNA-synt_1c"/>
    <property type="match status" value="1"/>
</dbReference>
<dbReference type="SUPFAM" id="SSF53448">
    <property type="entry name" value="Nucleotide-diphospho-sugar transferases"/>
    <property type="match status" value="1"/>
</dbReference>
<feature type="domain" description="Glutamyl/glutaminyl-tRNA synthetase class Ib catalytic" evidence="28">
    <location>
        <begin position="329"/>
        <end position="608"/>
    </location>
</feature>
<keyword evidence="23" id="KW-0511">Multifunctional enzyme</keyword>
<dbReference type="UniPathway" id="UPA00056">
    <property type="reaction ID" value="UER00093"/>
</dbReference>
<dbReference type="InterPro" id="IPR034683">
    <property type="entry name" value="IspD/TarI"/>
</dbReference>
<dbReference type="CDD" id="cd00808">
    <property type="entry name" value="GluRS_core"/>
    <property type="match status" value="1"/>
</dbReference>
<evidence type="ECO:0000256" key="24">
    <source>
        <dbReference type="ARBA" id="ARBA00030865"/>
    </source>
</evidence>
<comment type="pathway">
    <text evidence="5">Isoprenoid biosynthesis; isopentenyl diphosphate biosynthesis via DXP pathway; isopentenyl diphosphate from 1-deoxy-D-xylulose 5-phosphate: step 2/6.</text>
</comment>
<evidence type="ECO:0000256" key="21">
    <source>
        <dbReference type="ARBA" id="ARBA00023229"/>
    </source>
</evidence>
<dbReference type="GO" id="GO:0006424">
    <property type="term" value="P:glutamyl-tRNA aminoacylation"/>
    <property type="evidence" value="ECO:0007669"/>
    <property type="project" value="InterPro"/>
</dbReference>
<dbReference type="GO" id="GO:0008270">
    <property type="term" value="F:zinc ion binding"/>
    <property type="evidence" value="ECO:0007669"/>
    <property type="project" value="InterPro"/>
</dbReference>
<dbReference type="PROSITE" id="PS01295">
    <property type="entry name" value="ISPD"/>
    <property type="match status" value="1"/>
</dbReference>
<evidence type="ECO:0000256" key="7">
    <source>
        <dbReference type="ARBA" id="ARBA00009789"/>
    </source>
</evidence>
<dbReference type="InterPro" id="IPR008925">
    <property type="entry name" value="aa_tRNA-synth_I_cd-bd_sf"/>
</dbReference>
<keyword evidence="20 26" id="KW-0030">Aminoacyl-tRNA synthetase</keyword>
<dbReference type="FunFam" id="3.90.550.10:FF:000003">
    <property type="entry name" value="2-C-methyl-D-erythritol 4-phosphate cytidylyltransferase"/>
    <property type="match status" value="1"/>
</dbReference>
<dbReference type="GO" id="GO:0004818">
    <property type="term" value="F:glutamate-tRNA ligase activity"/>
    <property type="evidence" value="ECO:0007669"/>
    <property type="project" value="UniProtKB-EC"/>
</dbReference>
<evidence type="ECO:0000313" key="30">
    <source>
        <dbReference type="EMBL" id="KAF4320867.1"/>
    </source>
</evidence>
<evidence type="ECO:0000256" key="20">
    <source>
        <dbReference type="ARBA" id="ARBA00023146"/>
    </source>
</evidence>
<dbReference type="SUPFAM" id="SSF48163">
    <property type="entry name" value="An anticodon-binding domain of class I aminoacyl-tRNA synthetases"/>
    <property type="match status" value="1"/>
</dbReference>
<name>A0A8J4S4Q0_9STRA</name>
<evidence type="ECO:0000259" key="28">
    <source>
        <dbReference type="Pfam" id="PF00749"/>
    </source>
</evidence>
<dbReference type="HAMAP" id="MF_00022">
    <property type="entry name" value="Glu_tRNA_synth_type1"/>
    <property type="match status" value="1"/>
</dbReference>
<dbReference type="Gene3D" id="3.30.1330.50">
    <property type="entry name" value="2-C-methyl-D-erythritol 2,4-cyclodiphosphate synthase"/>
    <property type="match status" value="1"/>
</dbReference>
<keyword evidence="12" id="KW-0963">Cytoplasm</keyword>
<dbReference type="InterPro" id="IPR045462">
    <property type="entry name" value="aa-tRNA-synth_I_cd-bd"/>
</dbReference>
<reference evidence="30" key="1">
    <citation type="journal article" date="2015" name="Genom Data">
        <title>Draft genome sequences of Phytophthora kernoviae and Phytophthora ramorum lineage EU2 from Scotland.</title>
        <authorList>
            <person name="Sambles C."/>
            <person name="Schlenzig A."/>
            <person name="O'Neill P."/>
            <person name="Grant M."/>
            <person name="Studholme D.J."/>
        </authorList>
    </citation>
    <scope>NUCLEOTIDE SEQUENCE</scope>
    <source>
        <strain evidence="30">00238/432</strain>
    </source>
</reference>
<dbReference type="HAMAP" id="MF_00107">
    <property type="entry name" value="IspF"/>
    <property type="match status" value="1"/>
</dbReference>
<dbReference type="InterPro" id="IPR018294">
    <property type="entry name" value="ISPD_synthase_CS"/>
</dbReference>
<dbReference type="InterPro" id="IPR020061">
    <property type="entry name" value="Glu_tRNA_lig_a-bdl"/>
</dbReference>
<dbReference type="NCBIfam" id="TIGR00151">
    <property type="entry name" value="ispF"/>
    <property type="match status" value="1"/>
</dbReference>
<dbReference type="NCBIfam" id="TIGR00453">
    <property type="entry name" value="ispD"/>
    <property type="match status" value="1"/>
</dbReference>
<dbReference type="GO" id="GO:0019288">
    <property type="term" value="P:isopentenyl diphosphate biosynthetic process, methylerythritol 4-phosphate pathway"/>
    <property type="evidence" value="ECO:0007669"/>
    <property type="project" value="UniProtKB-UniPathway"/>
</dbReference>
<evidence type="ECO:0000256" key="6">
    <source>
        <dbReference type="ARBA" id="ARBA00007894"/>
    </source>
</evidence>
<dbReference type="PRINTS" id="PR00987">
    <property type="entry name" value="TRNASYNTHGLU"/>
</dbReference>
<proteinExistence type="inferred from homology"/>
<dbReference type="FunFam" id="1.10.10.350:FF:000002">
    <property type="entry name" value="Glutamate--tRNA ligase"/>
    <property type="match status" value="1"/>
</dbReference>
<keyword evidence="18 26" id="KW-0067">ATP-binding</keyword>
<evidence type="ECO:0000256" key="13">
    <source>
        <dbReference type="ARBA" id="ARBA00022598"/>
    </source>
</evidence>
<evidence type="ECO:0000256" key="14">
    <source>
        <dbReference type="ARBA" id="ARBA00022679"/>
    </source>
</evidence>
<evidence type="ECO:0000256" key="25">
    <source>
        <dbReference type="ARBA" id="ARBA00069967"/>
    </source>
</evidence>
<dbReference type="Proteomes" id="UP000702964">
    <property type="component" value="Unassembled WGS sequence"/>
</dbReference>
<evidence type="ECO:0000256" key="4">
    <source>
        <dbReference type="ARBA" id="ARBA00004709"/>
    </source>
</evidence>
<dbReference type="Gene3D" id="1.10.1160.10">
    <property type="entry name" value="Glutamyl-trna Synthetase, Domain 2"/>
    <property type="match status" value="1"/>
</dbReference>
<comment type="similarity">
    <text evidence="6">Belongs to the class-I aminoacyl-tRNA synthetase family. Glutamate--tRNA ligase type 1 subfamily.</text>
</comment>
<evidence type="ECO:0000256" key="17">
    <source>
        <dbReference type="ARBA" id="ARBA00022741"/>
    </source>
</evidence>
<evidence type="ECO:0000256" key="8">
    <source>
        <dbReference type="ARBA" id="ARBA00011245"/>
    </source>
</evidence>
<accession>A0A8J4S4Q0</accession>
<evidence type="ECO:0000256" key="15">
    <source>
        <dbReference type="ARBA" id="ARBA00022695"/>
    </source>
</evidence>
<evidence type="ECO:0000256" key="3">
    <source>
        <dbReference type="ARBA" id="ARBA00004496"/>
    </source>
</evidence>
<keyword evidence="17 26" id="KW-0547">Nucleotide-binding</keyword>
<comment type="subcellular location">
    <subcellularLocation>
        <location evidence="3">Cytoplasm</location>
    </subcellularLocation>
</comment>
<dbReference type="InterPro" id="IPR020058">
    <property type="entry name" value="Glu/Gln-tRNA-synth_Ib_cat-dom"/>
</dbReference>
<dbReference type="EC" id="2.7.7.60" evidence="9"/>
<feature type="compositionally biased region" description="Basic and acidic residues" evidence="27">
    <location>
        <begin position="406"/>
        <end position="423"/>
    </location>
</feature>
<dbReference type="GO" id="GO:0008685">
    <property type="term" value="F:2-C-methyl-D-erythritol 2,4-cyclodiphosphate synthase activity"/>
    <property type="evidence" value="ECO:0007669"/>
    <property type="project" value="UniProtKB-EC"/>
</dbReference>
<dbReference type="PANTHER" id="PTHR43311:SF2">
    <property type="entry name" value="GLUTAMATE--TRNA LIGASE, MITOCHONDRIAL-RELATED"/>
    <property type="match status" value="1"/>
</dbReference>
<keyword evidence="22" id="KW-0456">Lyase</keyword>
<dbReference type="PROSITE" id="PS01350">
    <property type="entry name" value="ISPF"/>
    <property type="match status" value="1"/>
</dbReference>
<dbReference type="Pfam" id="PF01128">
    <property type="entry name" value="IspD"/>
    <property type="match status" value="1"/>
</dbReference>
<dbReference type="EMBL" id="AOFI03000133">
    <property type="protein sequence ID" value="KAF4320867.1"/>
    <property type="molecule type" value="Genomic_DNA"/>
</dbReference>
<protein>
    <recommendedName>
        <fullName evidence="25">2-C-methyl-D-erythritol 4-phosphate cytidylyltransferase, chloroplastic</fullName>
        <ecNumber evidence="9">2.7.7.60</ecNumber>
        <ecNumber evidence="10">4.6.1.12</ecNumber>
        <ecNumber evidence="11">6.1.1.17</ecNumber>
    </recommendedName>
    <alternativeName>
        <fullName evidence="24">Glutamyl-tRNA synthetase</fullName>
    </alternativeName>
</protein>
<keyword evidence="16" id="KW-0479">Metal-binding</keyword>
<reference evidence="30" key="2">
    <citation type="submission" date="2020-02" db="EMBL/GenBank/DDBJ databases">
        <authorList>
            <person name="Studholme D.J."/>
        </authorList>
    </citation>
    <scope>NUCLEOTIDE SEQUENCE</scope>
    <source>
        <strain evidence="30">00238/432</strain>
    </source>
</reference>
<dbReference type="InterPro" id="IPR020751">
    <property type="entry name" value="aa-tRNA-synth_I_codon-bd_sub2"/>
</dbReference>
<dbReference type="GO" id="GO:0000049">
    <property type="term" value="F:tRNA binding"/>
    <property type="evidence" value="ECO:0007669"/>
    <property type="project" value="InterPro"/>
</dbReference>
<gene>
    <name evidence="30" type="ORF">G195_006060</name>
</gene>
<comment type="caution">
    <text evidence="30">The sequence shown here is derived from an EMBL/GenBank/DDBJ whole genome shotgun (WGS) entry which is preliminary data.</text>
</comment>
<comment type="subunit">
    <text evidence="8">Monomer.</text>
</comment>
<sequence>MDKGWGVVIVAAGRGTRMGMTESKQFLLLQDKPVFIHTLEVFAALDEVSEMVLVTGSADVERCQDWVKEYRLESRVRVIPGGKERQHSVHEGLKALGTDWVLVHDGVRPFINREQIMGCMQAAMSGGAAVLAVPVKDTIKQVNAEGIVTATPDRSSLWSIQTPQAFRLSSLVLAYESAERDGFLGTDDAMLAERQGMSVKVVEGKAMIRVGQGFDVHQLVEGRPCIIGGVTIPNEKGLLGHSDADVLLHAISDAILGALALGDIGKHFPDTDPEFKDADSLKLLEHVWQLVKDRGYRLGNIDSTIIAQKPKMAPYVPQMAEIIAKALEADDTDVKRNIAGGEESQLKYLKWLGIEWDESIDVGGEYGPYRQTERLDIYRKYTQELLDKGLAYRCYCTEEELEQEREEQTARGETPRYSGKHRDLTPEQQSAFEAEGRVASIRFRVPTEQTYTFDDMVKGTISFNSKESGDFVIVKKDGIPTYNYAVAVDDHLMKISHVLRGEDHISNTPRQLMIYEALGWEPPQFGHMTLIVNENHKKLSKRDESVIQFIEQYDQLGYLPEAMFNFISLLGWSPEGEEEIFSQEQLISIFDTKRLSKSPAVFDTHKLAHLNNHYIKNADPDRIAEMAIPHLQKAGRIATELSPEQKEWAYTLVHLYQEQMNSASDIVELSEVFFRSHLELESEGAAVLAEEQVPTVLKAFADKVQASDEFTPSKMAALIKEVQKETGFKGKQLFMPIRVALTGQTHGRDLNQTIVLLGRDTVIDRLHAQVKGA</sequence>
<dbReference type="Gene3D" id="3.90.550.10">
    <property type="entry name" value="Spore Coat Polysaccharide Biosynthesis Protein SpsA, Chain A"/>
    <property type="match status" value="1"/>
</dbReference>
<dbReference type="PANTHER" id="PTHR43311">
    <property type="entry name" value="GLUTAMATE--TRNA LIGASE"/>
    <property type="match status" value="1"/>
</dbReference>
<feature type="domain" description="Aminoacyl-tRNA synthetase class I anticodon-binding" evidence="29">
    <location>
        <begin position="623"/>
        <end position="768"/>
    </location>
</feature>
<dbReference type="InterPro" id="IPR033910">
    <property type="entry name" value="GluRS_core"/>
</dbReference>
<evidence type="ECO:0000256" key="5">
    <source>
        <dbReference type="ARBA" id="ARBA00004787"/>
    </source>
</evidence>
<comment type="cofactor">
    <cofactor evidence="2">
        <name>a divalent metal cation</name>
        <dbReference type="ChEBI" id="CHEBI:60240"/>
    </cofactor>
</comment>
<dbReference type="CDD" id="cd00554">
    <property type="entry name" value="MECDP_synthase"/>
    <property type="match status" value="1"/>
</dbReference>
<evidence type="ECO:0000256" key="27">
    <source>
        <dbReference type="SAM" id="MobiDB-lite"/>
    </source>
</evidence>
<dbReference type="InterPro" id="IPR020555">
    <property type="entry name" value="MECDP_synthase_CS"/>
</dbReference>
<keyword evidence="14" id="KW-0808">Transferase</keyword>
<dbReference type="InterPro" id="IPR014729">
    <property type="entry name" value="Rossmann-like_a/b/a_fold"/>
</dbReference>
<evidence type="ECO:0000256" key="16">
    <source>
        <dbReference type="ARBA" id="ARBA00022723"/>
    </source>
</evidence>
<evidence type="ECO:0000256" key="22">
    <source>
        <dbReference type="ARBA" id="ARBA00023239"/>
    </source>
</evidence>
<dbReference type="NCBIfam" id="TIGR00464">
    <property type="entry name" value="gltX_bact"/>
    <property type="match status" value="1"/>
</dbReference>
<comment type="catalytic activity">
    <reaction evidence="1">
        <text>4-CDP-2-C-methyl-D-erythritol 2-phosphate = 2-C-methyl-D-erythritol 2,4-cyclic diphosphate + CMP</text>
        <dbReference type="Rhea" id="RHEA:23864"/>
        <dbReference type="ChEBI" id="CHEBI:57919"/>
        <dbReference type="ChEBI" id="CHEBI:58483"/>
        <dbReference type="ChEBI" id="CHEBI:60377"/>
        <dbReference type="EC" id="4.6.1.12"/>
    </reaction>
</comment>
<keyword evidence="15" id="KW-0548">Nucleotidyltransferase</keyword>
<dbReference type="InterPro" id="IPR029044">
    <property type="entry name" value="Nucleotide-diphossugar_trans"/>
</dbReference>
<dbReference type="GO" id="GO:0005524">
    <property type="term" value="F:ATP binding"/>
    <property type="evidence" value="ECO:0007669"/>
    <property type="project" value="UniProtKB-KW"/>
</dbReference>
<evidence type="ECO:0000256" key="19">
    <source>
        <dbReference type="ARBA" id="ARBA00022917"/>
    </source>
</evidence>
<dbReference type="InterPro" id="IPR003526">
    <property type="entry name" value="MECDP_synthase"/>
</dbReference>